<evidence type="ECO:0000256" key="1">
    <source>
        <dbReference type="ARBA" id="ARBA00006484"/>
    </source>
</evidence>
<dbReference type="PRINTS" id="PR00081">
    <property type="entry name" value="GDHRDH"/>
</dbReference>
<protein>
    <submittedName>
        <fullName evidence="2">Dehydrogenase/reductase SDR family member 4-like isoform X2</fullName>
    </submittedName>
</protein>
<dbReference type="Gene3D" id="3.40.50.720">
    <property type="entry name" value="NAD(P)-binding Rossmann-like Domain"/>
    <property type="match status" value="1"/>
</dbReference>
<evidence type="ECO:0000313" key="2">
    <source>
        <dbReference type="EMBL" id="RWS28590.1"/>
    </source>
</evidence>
<dbReference type="Pfam" id="PF00106">
    <property type="entry name" value="adh_short"/>
    <property type="match status" value="1"/>
</dbReference>
<dbReference type="InterPro" id="IPR036291">
    <property type="entry name" value="NAD(P)-bd_dom_sf"/>
</dbReference>
<dbReference type="VEuPathDB" id="VectorBase:LDEU003450"/>
<reference evidence="2 3" key="1">
    <citation type="journal article" date="2018" name="Gigascience">
        <title>Genomes of trombidid mites reveal novel predicted allergens and laterally-transferred genes associated with secondary metabolism.</title>
        <authorList>
            <person name="Dong X."/>
            <person name="Chaisiri K."/>
            <person name="Xia D."/>
            <person name="Armstrong S.D."/>
            <person name="Fang Y."/>
            <person name="Donnelly M.J."/>
            <person name="Kadowaki T."/>
            <person name="McGarry J.W."/>
            <person name="Darby A.C."/>
            <person name="Makepeace B.L."/>
        </authorList>
    </citation>
    <scope>NUCLEOTIDE SEQUENCE [LARGE SCALE GENOMIC DNA]</scope>
    <source>
        <strain evidence="2">UoL-UT</strain>
    </source>
</reference>
<accession>A0A443SM37</accession>
<dbReference type="EMBL" id="NCKV01001299">
    <property type="protein sequence ID" value="RWS28590.1"/>
    <property type="molecule type" value="Genomic_DNA"/>
</dbReference>
<dbReference type="PANTHER" id="PTHR43943">
    <property type="entry name" value="DEHYDROGENASE/REDUCTASE (SDR FAMILY) MEMBER 4"/>
    <property type="match status" value="1"/>
</dbReference>
<dbReference type="SUPFAM" id="SSF51735">
    <property type="entry name" value="NAD(P)-binding Rossmann-fold domains"/>
    <property type="match status" value="1"/>
</dbReference>
<dbReference type="OrthoDB" id="1669814at2759"/>
<dbReference type="STRING" id="299467.A0A443SM37"/>
<sequence length="122" mass="12983">MNTTHSGVTHKPLKEKVAVVTASTDGIGFAIGKKLAEDGASVIISSRKSQNVEKCVDQLRKQGLDVSGTVCHVGNNEDRSKLIDFALKEKGGIDIFVSNAAVNPAVGRLIDCPESAWDKVSY</sequence>
<comment type="caution">
    <text evidence="2">The sequence shown here is derived from an EMBL/GenBank/DDBJ whole genome shotgun (WGS) entry which is preliminary data.</text>
</comment>
<organism evidence="2 3">
    <name type="scientific">Leptotrombidium deliense</name>
    <dbReference type="NCBI Taxonomy" id="299467"/>
    <lineage>
        <taxon>Eukaryota</taxon>
        <taxon>Metazoa</taxon>
        <taxon>Ecdysozoa</taxon>
        <taxon>Arthropoda</taxon>
        <taxon>Chelicerata</taxon>
        <taxon>Arachnida</taxon>
        <taxon>Acari</taxon>
        <taxon>Acariformes</taxon>
        <taxon>Trombidiformes</taxon>
        <taxon>Prostigmata</taxon>
        <taxon>Anystina</taxon>
        <taxon>Parasitengona</taxon>
        <taxon>Trombiculoidea</taxon>
        <taxon>Trombiculidae</taxon>
        <taxon>Leptotrombidium</taxon>
    </lineage>
</organism>
<keyword evidence="3" id="KW-1185">Reference proteome</keyword>
<proteinExistence type="inferred from homology"/>
<name>A0A443SM37_9ACAR</name>
<evidence type="ECO:0000313" key="3">
    <source>
        <dbReference type="Proteomes" id="UP000288716"/>
    </source>
</evidence>
<dbReference type="AlphaFoldDB" id="A0A443SM37"/>
<dbReference type="InterPro" id="IPR002347">
    <property type="entry name" value="SDR_fam"/>
</dbReference>
<dbReference type="Proteomes" id="UP000288716">
    <property type="component" value="Unassembled WGS sequence"/>
</dbReference>
<gene>
    <name evidence="2" type="ORF">B4U80_11547</name>
</gene>
<dbReference type="PANTHER" id="PTHR43943:SF2">
    <property type="entry name" value="DEHYDROGENASE_REDUCTASE 4"/>
    <property type="match status" value="1"/>
</dbReference>
<comment type="similarity">
    <text evidence="1">Belongs to the short-chain dehydrogenases/reductases (SDR) family.</text>
</comment>
<dbReference type="GO" id="GO:0004090">
    <property type="term" value="F:carbonyl reductase (NADPH) activity"/>
    <property type="evidence" value="ECO:0007669"/>
    <property type="project" value="TreeGrafter"/>
</dbReference>